<dbReference type="AlphaFoldDB" id="A0ABD1XLZ6"/>
<dbReference type="SUPFAM" id="SSF51556">
    <property type="entry name" value="Metallo-dependent hydrolases"/>
    <property type="match status" value="1"/>
</dbReference>
<reference evidence="5 6" key="1">
    <citation type="submission" date="2024-09" db="EMBL/GenBank/DDBJ databases">
        <title>Chromosome-scale assembly of Riccia fluitans.</title>
        <authorList>
            <person name="Paukszto L."/>
            <person name="Sawicki J."/>
            <person name="Karawczyk K."/>
            <person name="Piernik-Szablinska J."/>
            <person name="Szczecinska M."/>
            <person name="Mazdziarz M."/>
        </authorList>
    </citation>
    <scope>NUCLEOTIDE SEQUENCE [LARGE SCALE GENOMIC DNA]</scope>
    <source>
        <strain evidence="5">Rf_01</strain>
        <tissue evidence="5">Aerial parts of the thallus</tissue>
    </source>
</reference>
<dbReference type="GO" id="GO:0016831">
    <property type="term" value="F:carboxy-lyase activity"/>
    <property type="evidence" value="ECO:0007669"/>
    <property type="project" value="UniProtKB-KW"/>
</dbReference>
<sequence length="407" mass="45149">MANPTQAPRSQHVGPVNSGHRIHYILPAIIILTAFGWNYAYLRVIFSRYFPIIYLRTSNQQILQEVQEFDAAAATLWRIDTHAHFIPPFYYEVLRRMGLDSGGRAVPEWNAEDHLALMDKLRIETAILSISTPGARLPGHTLQEARTLAREVNNYGHMMSITYPDRFKFYATLVLPDVEGSIEEAIHALDTLQAAGVALLANSEGQYLGRPEFDPLMEVLNSRGAIIFVHPSSLPDCTSASEHEGGGKNLKVPPPFVVDFLLDTTRAAGNLVMNNVTGRYPNLRWTLAHSGGFLPFAAYRMAGALSLVTRVPVESLVAEFQKFYADTALSSSHSALPSTIAFLTSEHITFGSDFPFAPNTVIEKETAQLDTFLVNLLDQKNQINYGNADRLFGNRLTTESTRLNGEV</sequence>
<keyword evidence="3" id="KW-1133">Transmembrane helix</keyword>
<keyword evidence="6" id="KW-1185">Reference proteome</keyword>
<accession>A0ABD1XLZ6</accession>
<comment type="similarity">
    <text evidence="2">Belongs to the metallo-dependent hydrolases superfamily.</text>
</comment>
<dbReference type="CDD" id="cd01292">
    <property type="entry name" value="metallo-dependent_hydrolases"/>
    <property type="match status" value="1"/>
</dbReference>
<dbReference type="InterPro" id="IPR032465">
    <property type="entry name" value="ACMSD"/>
</dbReference>
<keyword evidence="3" id="KW-0812">Transmembrane</keyword>
<dbReference type="Gene3D" id="3.20.20.140">
    <property type="entry name" value="Metal-dependent hydrolases"/>
    <property type="match status" value="1"/>
</dbReference>
<evidence type="ECO:0000313" key="5">
    <source>
        <dbReference type="EMBL" id="KAL2609969.1"/>
    </source>
</evidence>
<evidence type="ECO:0000256" key="1">
    <source>
        <dbReference type="ARBA" id="ARBA00023239"/>
    </source>
</evidence>
<evidence type="ECO:0000256" key="2">
    <source>
        <dbReference type="RuleBase" id="RU366045"/>
    </source>
</evidence>
<proteinExistence type="inferred from homology"/>
<organism evidence="5 6">
    <name type="scientific">Riccia fluitans</name>
    <dbReference type="NCBI Taxonomy" id="41844"/>
    <lineage>
        <taxon>Eukaryota</taxon>
        <taxon>Viridiplantae</taxon>
        <taxon>Streptophyta</taxon>
        <taxon>Embryophyta</taxon>
        <taxon>Marchantiophyta</taxon>
        <taxon>Marchantiopsida</taxon>
        <taxon>Marchantiidae</taxon>
        <taxon>Marchantiales</taxon>
        <taxon>Ricciaceae</taxon>
        <taxon>Riccia</taxon>
    </lineage>
</organism>
<dbReference type="InterPro" id="IPR032466">
    <property type="entry name" value="Metal_Hydrolase"/>
</dbReference>
<evidence type="ECO:0000313" key="6">
    <source>
        <dbReference type="Proteomes" id="UP001605036"/>
    </source>
</evidence>
<dbReference type="PANTHER" id="PTHR21240:SF28">
    <property type="entry name" value="ISO-OROTATE DECARBOXYLASE (EUROFUNG)"/>
    <property type="match status" value="1"/>
</dbReference>
<keyword evidence="2" id="KW-0210">Decarboxylase</keyword>
<keyword evidence="3" id="KW-0472">Membrane</keyword>
<feature type="domain" description="Amidohydrolase-related" evidence="4">
    <location>
        <begin position="79"/>
        <end position="393"/>
    </location>
</feature>
<evidence type="ECO:0000256" key="3">
    <source>
        <dbReference type="SAM" id="Phobius"/>
    </source>
</evidence>
<protein>
    <recommendedName>
        <fullName evidence="4">Amidohydrolase-related domain-containing protein</fullName>
    </recommendedName>
</protein>
<dbReference type="PANTHER" id="PTHR21240">
    <property type="entry name" value="2-AMINO-3-CARBOXYLMUCONATE-6-SEMIALDEHYDE DECARBOXYLASE"/>
    <property type="match status" value="1"/>
</dbReference>
<keyword evidence="1 2" id="KW-0456">Lyase</keyword>
<dbReference type="InterPro" id="IPR006680">
    <property type="entry name" value="Amidohydro-rel"/>
</dbReference>
<dbReference type="Pfam" id="PF04909">
    <property type="entry name" value="Amidohydro_2"/>
    <property type="match status" value="1"/>
</dbReference>
<feature type="transmembrane region" description="Helical" evidence="3">
    <location>
        <begin position="22"/>
        <end position="42"/>
    </location>
</feature>
<comment type="caution">
    <text evidence="5">The sequence shown here is derived from an EMBL/GenBank/DDBJ whole genome shotgun (WGS) entry which is preliminary data.</text>
</comment>
<name>A0ABD1XLZ6_9MARC</name>
<evidence type="ECO:0000259" key="4">
    <source>
        <dbReference type="Pfam" id="PF04909"/>
    </source>
</evidence>
<dbReference type="Proteomes" id="UP001605036">
    <property type="component" value="Unassembled WGS sequence"/>
</dbReference>
<gene>
    <name evidence="5" type="ORF">R1flu_028542</name>
</gene>
<dbReference type="EMBL" id="JBHFFA010000008">
    <property type="protein sequence ID" value="KAL2609969.1"/>
    <property type="molecule type" value="Genomic_DNA"/>
</dbReference>